<protein>
    <submittedName>
        <fullName evidence="3">PepSY domain-containing protein</fullName>
    </submittedName>
</protein>
<proteinExistence type="predicted"/>
<feature type="transmembrane region" description="Helical" evidence="1">
    <location>
        <begin position="158"/>
        <end position="178"/>
    </location>
</feature>
<evidence type="ECO:0000259" key="2">
    <source>
        <dbReference type="Pfam" id="PF03413"/>
    </source>
</evidence>
<keyword evidence="1" id="KW-0472">Membrane</keyword>
<dbReference type="Pfam" id="PF03413">
    <property type="entry name" value="PepSY"/>
    <property type="match status" value="1"/>
</dbReference>
<dbReference type="EMBL" id="JARMAB010000013">
    <property type="protein sequence ID" value="MED1203617.1"/>
    <property type="molecule type" value="Genomic_DNA"/>
</dbReference>
<reference evidence="3 4" key="1">
    <citation type="submission" date="2023-03" db="EMBL/GenBank/DDBJ databases">
        <title>Bacillus Genome Sequencing.</title>
        <authorList>
            <person name="Dunlap C."/>
        </authorList>
    </citation>
    <scope>NUCLEOTIDE SEQUENCE [LARGE SCALE GENOMIC DNA]</scope>
    <source>
        <strain evidence="3 4">B-23453</strain>
    </source>
</reference>
<dbReference type="InterPro" id="IPR025711">
    <property type="entry name" value="PepSY"/>
</dbReference>
<dbReference type="PANTHER" id="PTHR34219">
    <property type="entry name" value="IRON-REGULATED INNER MEMBRANE PROTEIN-RELATED"/>
    <property type="match status" value="1"/>
</dbReference>
<organism evidence="3 4">
    <name type="scientific">Heyndrickxia acidicola</name>
    <dbReference type="NCBI Taxonomy" id="209389"/>
    <lineage>
        <taxon>Bacteria</taxon>
        <taxon>Bacillati</taxon>
        <taxon>Bacillota</taxon>
        <taxon>Bacilli</taxon>
        <taxon>Bacillales</taxon>
        <taxon>Bacillaceae</taxon>
        <taxon>Heyndrickxia</taxon>
    </lineage>
</organism>
<keyword evidence="1" id="KW-1133">Transmembrane helix</keyword>
<keyword evidence="1" id="KW-0812">Transmembrane</keyword>
<dbReference type="Proteomes" id="UP001341444">
    <property type="component" value="Unassembled WGS sequence"/>
</dbReference>
<dbReference type="PANTHER" id="PTHR34219:SF1">
    <property type="entry name" value="PEPSY DOMAIN-CONTAINING PROTEIN"/>
    <property type="match status" value="1"/>
</dbReference>
<dbReference type="Pfam" id="PF03929">
    <property type="entry name" value="PepSY_TM"/>
    <property type="match status" value="1"/>
</dbReference>
<gene>
    <name evidence="3" type="ORF">P4T90_11090</name>
</gene>
<dbReference type="RefSeq" id="WP_066271316.1">
    <property type="nucleotide sequence ID" value="NZ_JARMAB010000013.1"/>
</dbReference>
<dbReference type="InterPro" id="IPR005625">
    <property type="entry name" value="PepSY-ass_TM"/>
</dbReference>
<comment type="caution">
    <text evidence="3">The sequence shown here is derived from an EMBL/GenBank/DDBJ whole genome shotgun (WGS) entry which is preliminary data.</text>
</comment>
<feature type="transmembrane region" description="Helical" evidence="1">
    <location>
        <begin position="420"/>
        <end position="445"/>
    </location>
</feature>
<name>A0ABU6MGU6_9BACI</name>
<evidence type="ECO:0000256" key="1">
    <source>
        <dbReference type="SAM" id="Phobius"/>
    </source>
</evidence>
<feature type="domain" description="PepSY" evidence="2">
    <location>
        <begin position="81"/>
        <end position="131"/>
    </location>
</feature>
<keyword evidence="4" id="KW-1185">Reference proteome</keyword>
<accession>A0ABU6MGU6</accession>
<evidence type="ECO:0000313" key="4">
    <source>
        <dbReference type="Proteomes" id="UP001341444"/>
    </source>
</evidence>
<feature type="transmembrane region" description="Helical" evidence="1">
    <location>
        <begin position="199"/>
        <end position="227"/>
    </location>
</feature>
<sequence length="463" mass="52253">MKAVKKIDHSTNKPSKGKRTRLYQSIWRWHFYAGIIFAPILIILAITGAIYLFKPYFDPLLNTNLHYVQEGSKELTPPLQLTAVKERYPDAAITSFTNINDPRRATEIGVNQGKVAYTVFVNPYTGKVLGELENDKELMNIIENLHGKLLAGTIGDNIVELSASWAIILLLTGLYLYFPREKQTIREVLRIRTTKGSRIFWRDLHASVGFWMTIVLIMLVLTGLPWACSFGNRLNSFIQKHHLTNAPANMLNGSIVSKKINKEIAKTTWSAENLPVPESVYKNKGMLPIENIINLANNTNVYPGYTINMPEGGKGVYIISTWGWAAGSVKNYVTMDIDQYSGKVLLNYRWKDYSFFDKAIETGIALHEGRYFGVTNLIIDLIACFSLIFIVISGITMWWRRRPQGKIGIPKASEGHKFYLGVLLIAVIGGILMPMVGVSIFVIGLTEYSIRLLKKNMKRSALQ</sequence>
<evidence type="ECO:0000313" key="3">
    <source>
        <dbReference type="EMBL" id="MED1203617.1"/>
    </source>
</evidence>
<feature type="transmembrane region" description="Helical" evidence="1">
    <location>
        <begin position="377"/>
        <end position="399"/>
    </location>
</feature>
<feature type="transmembrane region" description="Helical" evidence="1">
    <location>
        <begin position="29"/>
        <end position="53"/>
    </location>
</feature>